<name>A0A9C7GDR4_9BACI</name>
<evidence type="ECO:0000313" key="2">
    <source>
        <dbReference type="Proteomes" id="UP000789845"/>
    </source>
</evidence>
<comment type="caution">
    <text evidence="1">The sequence shown here is derived from an EMBL/GenBank/DDBJ whole genome shotgun (WGS) entry which is preliminary data.</text>
</comment>
<evidence type="ECO:0008006" key="3">
    <source>
        <dbReference type="Google" id="ProtNLM"/>
    </source>
</evidence>
<reference evidence="1" key="1">
    <citation type="submission" date="2021-10" db="EMBL/GenBank/DDBJ databases">
        <authorList>
            <person name="Criscuolo A."/>
        </authorList>
    </citation>
    <scope>NUCLEOTIDE SEQUENCE</scope>
    <source>
        <strain evidence="1">CIP111885</strain>
    </source>
</reference>
<proteinExistence type="predicted"/>
<organism evidence="1 2">
    <name type="scientific">Pseudoneobacillus rhizosphaerae</name>
    <dbReference type="NCBI Taxonomy" id="2880968"/>
    <lineage>
        <taxon>Bacteria</taxon>
        <taxon>Bacillati</taxon>
        <taxon>Bacillota</taxon>
        <taxon>Bacilli</taxon>
        <taxon>Bacillales</taxon>
        <taxon>Bacillaceae</taxon>
        <taxon>Pseudoneobacillus</taxon>
    </lineage>
</organism>
<keyword evidence="2" id="KW-1185">Reference proteome</keyword>
<gene>
    <name evidence="1" type="ORF">NEOCIP111885_04324</name>
</gene>
<evidence type="ECO:0000313" key="1">
    <source>
        <dbReference type="EMBL" id="CAG9610549.1"/>
    </source>
</evidence>
<dbReference type="AlphaFoldDB" id="A0A9C7GDR4"/>
<dbReference type="RefSeq" id="WP_230498912.1">
    <property type="nucleotide sequence ID" value="NZ_CAKJTG010000040.1"/>
</dbReference>
<sequence>MYNNKFYVVQDGEFVNPNTNHLFSNGLDPKDFIVNQDGERYNFVGFIFNSEKILISFPKHSFSSTDLEKLPQNSVMLNKYIRILFNCIKRTVNNRNDKYVGIRNELNSDYPFIDFLEVYKYYKRYGLFTNEKEIKKFGYAGRISWKDTMNKSPKIINNHNLLFLPLIIKENIEQHVFISKCMAYVIDSTLERFSLFLEGEKTNLHTRDIDFSNTSLVITQLKKVKRTLFKNIHQHLVDSLISFFEQEKTKGGNYQLKIYSFHLIWESMIKEYLRTKFYGLNDRLEIEWSDSARNNHFEKKVAYPDMRGMNGFSIEPDYYLILNNKRYIFDAKYYQKLTKLDYKQVAYYFLLKHFETNRDVNGNIINELETYNALILPTEYEIYSEVHFELNPEYNVNESKFVIMAYYLNTLKVMEHYTNAN</sequence>
<dbReference type="Proteomes" id="UP000789845">
    <property type="component" value="Unassembled WGS sequence"/>
</dbReference>
<dbReference type="EMBL" id="CAKJTG010000040">
    <property type="protein sequence ID" value="CAG9610549.1"/>
    <property type="molecule type" value="Genomic_DNA"/>
</dbReference>
<accession>A0A9C7GDR4</accession>
<protein>
    <recommendedName>
        <fullName evidence="3">LlaJI family restriction endonuclease</fullName>
    </recommendedName>
</protein>